<accession>A0ABU1FJF7</accession>
<evidence type="ECO:0000313" key="2">
    <source>
        <dbReference type="Proteomes" id="UP001260072"/>
    </source>
</evidence>
<proteinExistence type="predicted"/>
<dbReference type="Proteomes" id="UP001260072">
    <property type="component" value="Unassembled WGS sequence"/>
</dbReference>
<keyword evidence="2" id="KW-1185">Reference proteome</keyword>
<dbReference type="EMBL" id="JAVKGS010000002">
    <property type="protein sequence ID" value="MDR5691864.1"/>
    <property type="molecule type" value="Genomic_DNA"/>
</dbReference>
<organism evidence="1 2">
    <name type="scientific">Agromyces indicus</name>
    <dbReference type="NCBI Taxonomy" id="758919"/>
    <lineage>
        <taxon>Bacteria</taxon>
        <taxon>Bacillati</taxon>
        <taxon>Actinomycetota</taxon>
        <taxon>Actinomycetes</taxon>
        <taxon>Micrococcales</taxon>
        <taxon>Microbacteriaceae</taxon>
        <taxon>Agromyces</taxon>
    </lineage>
</organism>
<name>A0ABU1FJF7_9MICO</name>
<sequence length="222" mass="24653">MALKAWFRVHGDPFREAFEIEVVSRDPDEPFNAALDRAFAGHPIHHDFRVGGWVPHWLWIGGAPDDDVFLSWDQGDGLTVGQVELFLGAEGQGPPPRIALGFMGRGGGDVQRFATIVGAVAAALGGDPTPGVLAMLVEAEGAAVRRTNAENRRLYEDWRDGGGGEVSLPLEQAVRAESYWDHEAFKRRFSASDDGASEVLRRLRYEARRDHRGRRFWMDTTE</sequence>
<evidence type="ECO:0000313" key="1">
    <source>
        <dbReference type="EMBL" id="MDR5691864.1"/>
    </source>
</evidence>
<reference evidence="2" key="1">
    <citation type="submission" date="2023-07" db="EMBL/GenBank/DDBJ databases">
        <title>Description of three actinobacteria isolated from air of manufacturing shop in a pharmaceutical factory.</title>
        <authorList>
            <person name="Zhang D.-F."/>
        </authorList>
    </citation>
    <scope>NUCLEOTIDE SEQUENCE [LARGE SCALE GENOMIC DNA]</scope>
    <source>
        <strain evidence="2">CCTCC AB 2011122</strain>
    </source>
</reference>
<gene>
    <name evidence="1" type="ORF">RH861_07275</name>
</gene>
<dbReference type="RefSeq" id="WP_310520449.1">
    <property type="nucleotide sequence ID" value="NZ_BAABBS010000002.1"/>
</dbReference>
<comment type="caution">
    <text evidence="1">The sequence shown here is derived from an EMBL/GenBank/DDBJ whole genome shotgun (WGS) entry which is preliminary data.</text>
</comment>
<protein>
    <submittedName>
        <fullName evidence="1">Uncharacterized protein</fullName>
    </submittedName>
</protein>